<dbReference type="EMBL" id="JXJN01016748">
    <property type="status" value="NOT_ANNOTATED_CDS"/>
    <property type="molecule type" value="Genomic_DNA"/>
</dbReference>
<keyword evidence="3" id="KW-1185">Reference proteome</keyword>
<protein>
    <submittedName>
        <fullName evidence="2">Uncharacterized protein</fullName>
    </submittedName>
</protein>
<evidence type="ECO:0000256" key="1">
    <source>
        <dbReference type="PROSITE-ProRule" id="PRU10141"/>
    </source>
</evidence>
<evidence type="ECO:0000313" key="2">
    <source>
        <dbReference type="EnsemblMetazoa" id="GPPI034579-PA"/>
    </source>
</evidence>
<feature type="binding site" evidence="1">
    <location>
        <position position="51"/>
    </location>
    <ligand>
        <name>ATP</name>
        <dbReference type="ChEBI" id="CHEBI:30616"/>
    </ligand>
</feature>
<name>A0A1B0BM99_9MUSC</name>
<keyword evidence="1" id="KW-0547">Nucleotide-binding</keyword>
<proteinExistence type="predicted"/>
<reference evidence="2" key="2">
    <citation type="submission" date="2020-05" db="UniProtKB">
        <authorList>
            <consortium name="EnsemblMetazoa"/>
        </authorList>
    </citation>
    <scope>IDENTIFICATION</scope>
    <source>
        <strain evidence="2">IAEA</strain>
    </source>
</reference>
<dbReference type="PROSITE" id="PS00107">
    <property type="entry name" value="PROTEIN_KINASE_ATP"/>
    <property type="match status" value="1"/>
</dbReference>
<dbReference type="Proteomes" id="UP000092460">
    <property type="component" value="Unassembled WGS sequence"/>
</dbReference>
<dbReference type="GO" id="GO:0005524">
    <property type="term" value="F:ATP binding"/>
    <property type="evidence" value="ECO:0007669"/>
    <property type="project" value="UniProtKB-UniRule"/>
</dbReference>
<dbReference type="InterPro" id="IPR017441">
    <property type="entry name" value="Protein_kinase_ATP_BS"/>
</dbReference>
<reference evidence="3" key="1">
    <citation type="submission" date="2015-01" db="EMBL/GenBank/DDBJ databases">
        <authorList>
            <person name="Aksoy S."/>
            <person name="Warren W."/>
            <person name="Wilson R.K."/>
        </authorList>
    </citation>
    <scope>NUCLEOTIDE SEQUENCE [LARGE SCALE GENOMIC DNA]</scope>
    <source>
        <strain evidence="3">IAEA</strain>
    </source>
</reference>
<keyword evidence="1" id="KW-0067">ATP-binding</keyword>
<organism evidence="2 3">
    <name type="scientific">Glossina palpalis gambiensis</name>
    <dbReference type="NCBI Taxonomy" id="67801"/>
    <lineage>
        <taxon>Eukaryota</taxon>
        <taxon>Metazoa</taxon>
        <taxon>Ecdysozoa</taxon>
        <taxon>Arthropoda</taxon>
        <taxon>Hexapoda</taxon>
        <taxon>Insecta</taxon>
        <taxon>Pterygota</taxon>
        <taxon>Neoptera</taxon>
        <taxon>Endopterygota</taxon>
        <taxon>Diptera</taxon>
        <taxon>Brachycera</taxon>
        <taxon>Muscomorpha</taxon>
        <taxon>Hippoboscoidea</taxon>
        <taxon>Glossinidae</taxon>
        <taxon>Glossina</taxon>
    </lineage>
</organism>
<evidence type="ECO:0000313" key="3">
    <source>
        <dbReference type="Proteomes" id="UP000092460"/>
    </source>
</evidence>
<accession>A0A1B0BM99</accession>
<dbReference type="AlphaFoldDB" id="A0A1B0BM99"/>
<dbReference type="VEuPathDB" id="VectorBase:GPPI034579"/>
<dbReference type="EMBL" id="JXJN01016749">
    <property type="status" value="NOT_ANNOTATED_CDS"/>
    <property type="molecule type" value="Genomic_DNA"/>
</dbReference>
<dbReference type="EnsemblMetazoa" id="GPPI034579-RA">
    <property type="protein sequence ID" value="GPPI034579-PA"/>
    <property type="gene ID" value="GPPI034579"/>
</dbReference>
<sequence length="64" mass="7565">MHKYLRNFTLLFTAKIKKRQLYRNLYNMQAVGVGRFGSISVVDFKILSALKKWLEPKWMGGRTD</sequence>